<keyword evidence="10 12" id="KW-0472">Membrane</keyword>
<reference evidence="14 15" key="1">
    <citation type="journal article" date="2018" name="Nat. Biotechnol.">
        <title>A standardized bacterial taxonomy based on genome phylogeny substantially revises the tree of life.</title>
        <authorList>
            <person name="Parks D.H."/>
            <person name="Chuvochina M."/>
            <person name="Waite D.W."/>
            <person name="Rinke C."/>
            <person name="Skarshewski A."/>
            <person name="Chaumeil P.A."/>
            <person name="Hugenholtz P."/>
        </authorList>
    </citation>
    <scope>NUCLEOTIDE SEQUENCE [LARGE SCALE GENOMIC DNA]</scope>
    <source>
        <strain evidence="14">UBA8739</strain>
    </source>
</reference>
<evidence type="ECO:0000256" key="6">
    <source>
        <dbReference type="ARBA" id="ARBA00022801"/>
    </source>
</evidence>
<dbReference type="RefSeq" id="WP_296715637.1">
    <property type="nucleotide sequence ID" value="NZ_CP121061.1"/>
</dbReference>
<keyword evidence="6 11" id="KW-0378">Hydrolase</keyword>
<dbReference type="InterPro" id="IPR001915">
    <property type="entry name" value="Peptidase_M48"/>
</dbReference>
<evidence type="ECO:0000256" key="10">
    <source>
        <dbReference type="ARBA" id="ARBA00023136"/>
    </source>
</evidence>
<gene>
    <name evidence="14" type="ORF">DCK97_29325</name>
</gene>
<dbReference type="Pfam" id="PF01435">
    <property type="entry name" value="Peptidase_M48"/>
    <property type="match status" value="1"/>
</dbReference>
<evidence type="ECO:0000256" key="5">
    <source>
        <dbReference type="ARBA" id="ARBA00022723"/>
    </source>
</evidence>
<dbReference type="CDD" id="cd07339">
    <property type="entry name" value="M48B_HtpX_like"/>
    <property type="match status" value="1"/>
</dbReference>
<feature type="transmembrane region" description="Helical" evidence="12">
    <location>
        <begin position="186"/>
        <end position="208"/>
    </location>
</feature>
<evidence type="ECO:0000256" key="8">
    <source>
        <dbReference type="ARBA" id="ARBA00022989"/>
    </source>
</evidence>
<name>A0A3B9IUG9_9PROT</name>
<evidence type="ECO:0000259" key="13">
    <source>
        <dbReference type="Pfam" id="PF01435"/>
    </source>
</evidence>
<dbReference type="GO" id="GO:0006508">
    <property type="term" value="P:proteolysis"/>
    <property type="evidence" value="ECO:0007669"/>
    <property type="project" value="UniProtKB-KW"/>
</dbReference>
<evidence type="ECO:0000256" key="3">
    <source>
        <dbReference type="ARBA" id="ARBA00022670"/>
    </source>
</evidence>
<feature type="transmembrane region" description="Helical" evidence="12">
    <location>
        <begin position="38"/>
        <end position="61"/>
    </location>
</feature>
<keyword evidence="5" id="KW-0479">Metal-binding</keyword>
<evidence type="ECO:0000256" key="7">
    <source>
        <dbReference type="ARBA" id="ARBA00022833"/>
    </source>
</evidence>
<organism evidence="14 15">
    <name type="scientific">Tistrella mobilis</name>
    <dbReference type="NCBI Taxonomy" id="171437"/>
    <lineage>
        <taxon>Bacteria</taxon>
        <taxon>Pseudomonadati</taxon>
        <taxon>Pseudomonadota</taxon>
        <taxon>Alphaproteobacteria</taxon>
        <taxon>Geminicoccales</taxon>
        <taxon>Geminicoccaceae</taxon>
        <taxon>Tistrella</taxon>
    </lineage>
</organism>
<evidence type="ECO:0000256" key="1">
    <source>
        <dbReference type="ARBA" id="ARBA00004651"/>
    </source>
</evidence>
<accession>A0A3B9IUG9</accession>
<dbReference type="PANTHER" id="PTHR43221">
    <property type="entry name" value="PROTEASE HTPX"/>
    <property type="match status" value="1"/>
</dbReference>
<dbReference type="Proteomes" id="UP000257706">
    <property type="component" value="Unassembled WGS sequence"/>
</dbReference>
<feature type="transmembrane region" description="Helical" evidence="12">
    <location>
        <begin position="12"/>
        <end position="32"/>
    </location>
</feature>
<evidence type="ECO:0000256" key="12">
    <source>
        <dbReference type="SAM" id="Phobius"/>
    </source>
</evidence>
<keyword evidence="8 12" id="KW-1133">Transmembrane helix</keyword>
<dbReference type="InterPro" id="IPR050083">
    <property type="entry name" value="HtpX_protease"/>
</dbReference>
<comment type="caution">
    <text evidence="14">The sequence shown here is derived from an EMBL/GenBank/DDBJ whole genome shotgun (WGS) entry which is preliminary data.</text>
</comment>
<evidence type="ECO:0000256" key="2">
    <source>
        <dbReference type="ARBA" id="ARBA00022475"/>
    </source>
</evidence>
<keyword evidence="4 12" id="KW-0812">Transmembrane</keyword>
<evidence type="ECO:0000256" key="11">
    <source>
        <dbReference type="RuleBase" id="RU003983"/>
    </source>
</evidence>
<keyword evidence="9 11" id="KW-0482">Metalloprotease</keyword>
<protein>
    <submittedName>
        <fullName evidence="14">Peptidase M48</fullName>
    </submittedName>
</protein>
<dbReference type="GO" id="GO:0004222">
    <property type="term" value="F:metalloendopeptidase activity"/>
    <property type="evidence" value="ECO:0007669"/>
    <property type="project" value="InterPro"/>
</dbReference>
<dbReference type="PANTHER" id="PTHR43221:SF1">
    <property type="entry name" value="PROTEASE HTPX"/>
    <property type="match status" value="1"/>
</dbReference>
<dbReference type="EMBL" id="DMAI01000489">
    <property type="protein sequence ID" value="HAE51521.1"/>
    <property type="molecule type" value="Genomic_DNA"/>
</dbReference>
<feature type="transmembrane region" description="Helical" evidence="12">
    <location>
        <begin position="160"/>
        <end position="180"/>
    </location>
</feature>
<sequence>MATTRQVLRNLAWSVLLVAGMALVLCLTSWIVWGPDGIPWALAGAVAAALLLPGLPAGLVLRAHRARPIPYAALPEIHDALAALAARAGIHARPRLCWCPARQPNAFALDDAGVPVVVITDGLLRRLTPPELMAVLAHELAHIANGDLKIMRLADGLGRITGLMAWLGIALLALNLPLILLGAVTVPLAAVLLLIAAPGLVGLMQLALSRTREFAADLEAARLTGDPAALARALLALERSGPWEAIFRLRHQGPGLLRTHPATAERVRRLAEMARPLRPPLPIRTGG</sequence>
<evidence type="ECO:0000313" key="15">
    <source>
        <dbReference type="Proteomes" id="UP000257706"/>
    </source>
</evidence>
<keyword evidence="3 11" id="KW-0645">Protease</keyword>
<dbReference type="Gene3D" id="3.30.2010.10">
    <property type="entry name" value="Metalloproteases ('zincins'), catalytic domain"/>
    <property type="match status" value="1"/>
</dbReference>
<evidence type="ECO:0000256" key="9">
    <source>
        <dbReference type="ARBA" id="ARBA00023049"/>
    </source>
</evidence>
<dbReference type="GO" id="GO:0005886">
    <property type="term" value="C:plasma membrane"/>
    <property type="evidence" value="ECO:0007669"/>
    <property type="project" value="UniProtKB-SubCell"/>
</dbReference>
<evidence type="ECO:0000313" key="14">
    <source>
        <dbReference type="EMBL" id="HAE51521.1"/>
    </source>
</evidence>
<comment type="subcellular location">
    <subcellularLocation>
        <location evidence="1">Cell membrane</location>
        <topology evidence="1">Multi-pass membrane protein</topology>
    </subcellularLocation>
</comment>
<keyword evidence="7 11" id="KW-0862">Zinc</keyword>
<dbReference type="AlphaFoldDB" id="A0A3B9IUG9"/>
<keyword evidence="2" id="KW-1003">Cell membrane</keyword>
<dbReference type="GO" id="GO:0046872">
    <property type="term" value="F:metal ion binding"/>
    <property type="evidence" value="ECO:0007669"/>
    <property type="project" value="UniProtKB-KW"/>
</dbReference>
<evidence type="ECO:0000256" key="4">
    <source>
        <dbReference type="ARBA" id="ARBA00022692"/>
    </source>
</evidence>
<feature type="domain" description="Peptidase M48" evidence="13">
    <location>
        <begin position="75"/>
        <end position="273"/>
    </location>
</feature>
<proteinExistence type="inferred from homology"/>
<comment type="similarity">
    <text evidence="11">Belongs to the peptidase M48 family.</text>
</comment>
<comment type="cofactor">
    <cofactor evidence="11">
        <name>Zn(2+)</name>
        <dbReference type="ChEBI" id="CHEBI:29105"/>
    </cofactor>
    <text evidence="11">Binds 1 zinc ion per subunit.</text>
</comment>